<keyword evidence="4 5" id="KW-0472">Membrane</keyword>
<feature type="transmembrane region" description="Helical" evidence="5">
    <location>
        <begin position="348"/>
        <end position="372"/>
    </location>
</feature>
<dbReference type="SUPFAM" id="SSF52096">
    <property type="entry name" value="ClpP/crotonase"/>
    <property type="match status" value="1"/>
</dbReference>
<evidence type="ECO:0000256" key="5">
    <source>
        <dbReference type="SAM" id="Phobius"/>
    </source>
</evidence>
<evidence type="ECO:0000259" key="8">
    <source>
        <dbReference type="Pfam" id="PF25145"/>
    </source>
</evidence>
<keyword evidence="10" id="KW-1185">Reference proteome</keyword>
<dbReference type="InterPro" id="IPR029045">
    <property type="entry name" value="ClpP/crotonase-like_dom_sf"/>
</dbReference>
<dbReference type="Pfam" id="PF25145">
    <property type="entry name" value="NfeD1b_N"/>
    <property type="match status" value="1"/>
</dbReference>
<feature type="domain" description="NfeD integral membrane" evidence="7">
    <location>
        <begin position="246"/>
        <end position="364"/>
    </location>
</feature>
<dbReference type="Proteomes" id="UP000004892">
    <property type="component" value="Unassembled WGS sequence"/>
</dbReference>
<dbReference type="EMBL" id="ADMC01000017">
    <property type="protein sequence ID" value="EHP48733.1"/>
    <property type="molecule type" value="Genomic_DNA"/>
</dbReference>
<dbReference type="InterPro" id="IPR056739">
    <property type="entry name" value="NfeD_membrane"/>
</dbReference>
<keyword evidence="2 5" id="KW-0812">Transmembrane</keyword>
<feature type="transmembrane region" description="Helical" evidence="5">
    <location>
        <begin position="293"/>
        <end position="311"/>
    </location>
</feature>
<dbReference type="Gene3D" id="3.90.226.10">
    <property type="entry name" value="2-enoyl-CoA Hydratase, Chain A, domain 1"/>
    <property type="match status" value="1"/>
</dbReference>
<comment type="caution">
    <text evidence="9">The sequence shown here is derived from an EMBL/GenBank/DDBJ whole genome shotgun (WGS) entry which is preliminary data.</text>
</comment>
<evidence type="ECO:0000259" key="6">
    <source>
        <dbReference type="Pfam" id="PF01957"/>
    </source>
</evidence>
<organism evidence="9 10">
    <name type="scientific">Odoribacter laneus YIT 12061</name>
    <dbReference type="NCBI Taxonomy" id="742817"/>
    <lineage>
        <taxon>Bacteria</taxon>
        <taxon>Pseudomonadati</taxon>
        <taxon>Bacteroidota</taxon>
        <taxon>Bacteroidia</taxon>
        <taxon>Bacteroidales</taxon>
        <taxon>Odoribacteraceae</taxon>
        <taxon>Odoribacter</taxon>
    </lineage>
</organism>
<feature type="domain" description="NfeD-like C-terminal" evidence="6">
    <location>
        <begin position="406"/>
        <end position="458"/>
    </location>
</feature>
<evidence type="ECO:0000256" key="1">
    <source>
        <dbReference type="ARBA" id="ARBA00004141"/>
    </source>
</evidence>
<dbReference type="PANTHER" id="PTHR33507:SF3">
    <property type="entry name" value="INNER MEMBRANE PROTEIN YBBJ"/>
    <property type="match status" value="1"/>
</dbReference>
<comment type="subcellular location">
    <subcellularLocation>
        <location evidence="1">Membrane</location>
        <topology evidence="1">Multi-pass membrane protein</topology>
    </subcellularLocation>
</comment>
<feature type="transmembrane region" description="Helical" evidence="5">
    <location>
        <begin position="318"/>
        <end position="336"/>
    </location>
</feature>
<dbReference type="eggNOG" id="COG1030">
    <property type="taxonomic scope" value="Bacteria"/>
</dbReference>
<dbReference type="InterPro" id="IPR012340">
    <property type="entry name" value="NA-bd_OB-fold"/>
</dbReference>
<dbReference type="STRING" id="742817.HMPREF9449_01096"/>
<dbReference type="GO" id="GO:0005886">
    <property type="term" value="C:plasma membrane"/>
    <property type="evidence" value="ECO:0007669"/>
    <property type="project" value="TreeGrafter"/>
</dbReference>
<evidence type="ECO:0000313" key="9">
    <source>
        <dbReference type="EMBL" id="EHP48733.1"/>
    </source>
</evidence>
<feature type="transmembrane region" description="Helical" evidence="5">
    <location>
        <begin position="237"/>
        <end position="260"/>
    </location>
</feature>
<dbReference type="InterPro" id="IPR002810">
    <property type="entry name" value="NfeD-like_C"/>
</dbReference>
<gene>
    <name evidence="9" type="ORF">HMPREF9449_01096</name>
</gene>
<dbReference type="InterPro" id="IPR052165">
    <property type="entry name" value="Membrane_assoc_protease"/>
</dbReference>
<keyword evidence="3 5" id="KW-1133">Transmembrane helix</keyword>
<dbReference type="RefSeq" id="WP_009136244.1">
    <property type="nucleotide sequence ID" value="NZ_JH594596.1"/>
</dbReference>
<sequence>MRWKWCFLIMLLGFTVLKGMAEEKRSLVFKVDVKDEIGPEIWRLVKKSFEKAEQEKADYILIDMNTYGGMVVYADSLRSLILNSSRPVWVFINNNAASAGALIAIACDKIYMREGANIGAATVVNQTGEAMPDKYQSYMRSMIRSTAQAHGKDTIVEGRDTIYRWKRDPHIAEAMVDQTITIAGVSDSGKVVTFTPHEAVKYGFCDGIADKVEEVLQEEGVEHYTISTYTPTAMDKIIGFLINPFVRGLFIMVIIGGIYFELQTPGIGFPLAAAAVACLLYFAPLYLEGFAGYWEIILFVIGVLLLLLEIFVIPGFGVTGIAGIICIIMALVMAGIDEFSFEFMGDFVGALLKSLLVVVVSSLLGLGLSLWLGGKLFASRRWAFALQAEQRPEEGYVGVDMTAAREIEKIGVALTDLRPSGKVIINEEVYDAMTEQGEYIQKGSTIKVVKYQAGQLYVLEEKGKITH</sequence>
<reference evidence="9 10" key="1">
    <citation type="submission" date="2012-01" db="EMBL/GenBank/DDBJ databases">
        <title>The Genome Sequence of Odoribacter laneus YIT 12061.</title>
        <authorList>
            <consortium name="The Broad Institute Genome Sequencing Platform"/>
            <person name="Earl A."/>
            <person name="Ward D."/>
            <person name="Feldgarden M."/>
            <person name="Gevers D."/>
            <person name="Morotomi M."/>
            <person name="Young S.K."/>
            <person name="Zeng Q."/>
            <person name="Gargeya S."/>
            <person name="Fitzgerald M."/>
            <person name="Haas B."/>
            <person name="Abouelleil A."/>
            <person name="Alvarado L."/>
            <person name="Arachchi H.M."/>
            <person name="Berlin A."/>
            <person name="Chapman S.B."/>
            <person name="Gearin G."/>
            <person name="Goldberg J."/>
            <person name="Griggs A."/>
            <person name="Gujja S."/>
            <person name="Hansen M."/>
            <person name="Heiman D."/>
            <person name="Howarth C."/>
            <person name="Larimer J."/>
            <person name="Lui A."/>
            <person name="MacDonald P.J.P."/>
            <person name="McCowen C."/>
            <person name="Montmayeur A."/>
            <person name="Murphy C."/>
            <person name="Neiman D."/>
            <person name="Pearson M."/>
            <person name="Priest M."/>
            <person name="Roberts A."/>
            <person name="Saif S."/>
            <person name="Shea T."/>
            <person name="Sisk P."/>
            <person name="Stolte C."/>
            <person name="Sykes S."/>
            <person name="Wortman J."/>
            <person name="Nusbaum C."/>
            <person name="Birren B."/>
        </authorList>
    </citation>
    <scope>NUCLEOTIDE SEQUENCE [LARGE SCALE GENOMIC DNA]</scope>
    <source>
        <strain evidence="9 10">YIT 12061</strain>
    </source>
</reference>
<dbReference type="Pfam" id="PF01957">
    <property type="entry name" value="NfeD"/>
    <property type="match status" value="1"/>
</dbReference>
<dbReference type="CDD" id="cd07021">
    <property type="entry name" value="Clp_protease_NfeD_like"/>
    <property type="match status" value="1"/>
</dbReference>
<accession>H1DFR0</accession>
<name>H1DFR0_9BACT</name>
<feature type="transmembrane region" description="Helical" evidence="5">
    <location>
        <begin position="267"/>
        <end position="287"/>
    </location>
</feature>
<evidence type="ECO:0000259" key="7">
    <source>
        <dbReference type="Pfam" id="PF24961"/>
    </source>
</evidence>
<proteinExistence type="predicted"/>
<evidence type="ECO:0000256" key="3">
    <source>
        <dbReference type="ARBA" id="ARBA00022989"/>
    </source>
</evidence>
<dbReference type="AlphaFoldDB" id="H1DFR0"/>
<evidence type="ECO:0000313" key="10">
    <source>
        <dbReference type="Proteomes" id="UP000004892"/>
    </source>
</evidence>
<dbReference type="Gene3D" id="2.40.50.140">
    <property type="entry name" value="Nucleic acid-binding proteins"/>
    <property type="match status" value="1"/>
</dbReference>
<dbReference type="GeneID" id="98068683"/>
<feature type="domain" description="NfeD1b N-terminal" evidence="8">
    <location>
        <begin position="28"/>
        <end position="227"/>
    </location>
</feature>
<dbReference type="PATRIC" id="fig|742817.3.peg.1162"/>
<protein>
    <submittedName>
        <fullName evidence="9">Uncharacterized protein</fullName>
    </submittedName>
</protein>
<dbReference type="Pfam" id="PF24961">
    <property type="entry name" value="NfeD_membrane"/>
    <property type="match status" value="1"/>
</dbReference>
<evidence type="ECO:0000256" key="4">
    <source>
        <dbReference type="ARBA" id="ARBA00023136"/>
    </source>
</evidence>
<dbReference type="InterPro" id="IPR056738">
    <property type="entry name" value="NfeD1b_N"/>
</dbReference>
<dbReference type="PANTHER" id="PTHR33507">
    <property type="entry name" value="INNER MEMBRANE PROTEIN YBBJ"/>
    <property type="match status" value="1"/>
</dbReference>
<dbReference type="HOGENOM" id="CLU_024619_2_0_10"/>
<evidence type="ECO:0000256" key="2">
    <source>
        <dbReference type="ARBA" id="ARBA00022692"/>
    </source>
</evidence>